<reference evidence="11" key="1">
    <citation type="submission" date="2015-04" db="UniProtKB">
        <authorList>
            <consortium name="EnsemblPlants"/>
        </authorList>
    </citation>
    <scope>IDENTIFICATION</scope>
</reference>
<dbReference type="Pfam" id="PF23182">
    <property type="entry name" value="PABC_AtC3H46"/>
    <property type="match status" value="1"/>
</dbReference>
<dbReference type="SUPFAM" id="SSF54928">
    <property type="entry name" value="RNA-binding domain, RBD"/>
    <property type="match status" value="1"/>
</dbReference>
<dbReference type="PROSITE" id="PS50103">
    <property type="entry name" value="ZF_C3H1"/>
    <property type="match status" value="1"/>
</dbReference>
<dbReference type="InterPro" id="IPR012677">
    <property type="entry name" value="Nucleotide-bd_a/b_plait_sf"/>
</dbReference>
<evidence type="ECO:0000256" key="1">
    <source>
        <dbReference type="ARBA" id="ARBA00022723"/>
    </source>
</evidence>
<keyword evidence="4 6" id="KW-0694">RNA-binding</keyword>
<dbReference type="STRING" id="4537.A0A0E0KD92"/>
<dbReference type="AlphaFoldDB" id="A0A0E0KD92"/>
<evidence type="ECO:0000256" key="2">
    <source>
        <dbReference type="ARBA" id="ARBA00022771"/>
    </source>
</evidence>
<dbReference type="PANTHER" id="PTHR24009">
    <property type="entry name" value="RNA-BINDING (RRM/RBD/RNP MOTIFS)"/>
    <property type="match status" value="1"/>
</dbReference>
<reference evidence="11" key="2">
    <citation type="submission" date="2018-05" db="EMBL/GenBank/DDBJ databases">
        <title>OpunRS2 (Oryza punctata Reference Sequence Version 2).</title>
        <authorList>
            <person name="Zhang J."/>
            <person name="Kudrna D."/>
            <person name="Lee S."/>
            <person name="Talag J."/>
            <person name="Welchert J."/>
            <person name="Wing R.A."/>
        </authorList>
    </citation>
    <scope>NUCLEOTIDE SEQUENCE [LARGE SCALE GENOMIC DNA]</scope>
</reference>
<dbReference type="SUPFAM" id="SSF90229">
    <property type="entry name" value="CCCH zinc finger"/>
    <property type="match status" value="1"/>
</dbReference>
<dbReference type="Gene3D" id="3.30.70.330">
    <property type="match status" value="1"/>
</dbReference>
<organism evidence="11">
    <name type="scientific">Oryza punctata</name>
    <name type="common">Red rice</name>
    <dbReference type="NCBI Taxonomy" id="4537"/>
    <lineage>
        <taxon>Eukaryota</taxon>
        <taxon>Viridiplantae</taxon>
        <taxon>Streptophyta</taxon>
        <taxon>Embryophyta</taxon>
        <taxon>Tracheophyta</taxon>
        <taxon>Spermatophyta</taxon>
        <taxon>Magnoliopsida</taxon>
        <taxon>Liliopsida</taxon>
        <taxon>Poales</taxon>
        <taxon>Poaceae</taxon>
        <taxon>BOP clade</taxon>
        <taxon>Oryzoideae</taxon>
        <taxon>Oryzeae</taxon>
        <taxon>Oryzinae</taxon>
        <taxon>Oryza</taxon>
    </lineage>
</organism>
<feature type="compositionally biased region" description="Low complexity" evidence="8">
    <location>
        <begin position="458"/>
        <end position="467"/>
    </location>
</feature>
<dbReference type="InterPro" id="IPR036855">
    <property type="entry name" value="Znf_CCCH_sf"/>
</dbReference>
<dbReference type="SMART" id="SM00360">
    <property type="entry name" value="RRM"/>
    <property type="match status" value="1"/>
</dbReference>
<feature type="region of interest" description="Disordered" evidence="8">
    <location>
        <begin position="501"/>
        <end position="525"/>
    </location>
</feature>
<dbReference type="PANTHER" id="PTHR24009:SF47">
    <property type="entry name" value="ZINC FINGER CCCH DOMAIN-CONTAINING PROTEIN 22"/>
    <property type="match status" value="1"/>
</dbReference>
<dbReference type="Gramene" id="OPUNC03G15530.1">
    <property type="protein sequence ID" value="OPUNC03G15530.1"/>
    <property type="gene ID" value="OPUNC03G15530"/>
</dbReference>
<dbReference type="FunFam" id="3.30.70.330:FF:000678">
    <property type="entry name" value="zinc finger CCCH domain-containing protein 53-like isoform X2"/>
    <property type="match status" value="1"/>
</dbReference>
<evidence type="ECO:0000256" key="5">
    <source>
        <dbReference type="ARBA" id="ARBA00023125"/>
    </source>
</evidence>
<dbReference type="InterPro" id="IPR000571">
    <property type="entry name" value="Znf_CCCH"/>
</dbReference>
<dbReference type="eggNOG" id="ENOG502QWIK">
    <property type="taxonomic scope" value="Eukaryota"/>
</dbReference>
<evidence type="ECO:0000256" key="3">
    <source>
        <dbReference type="ARBA" id="ARBA00022833"/>
    </source>
</evidence>
<dbReference type="EnsemblPlants" id="OPUNC03G15530.1">
    <property type="protein sequence ID" value="OPUNC03G15530.1"/>
    <property type="gene ID" value="OPUNC03G15530"/>
</dbReference>
<keyword evidence="1 7" id="KW-0479">Metal-binding</keyword>
<keyword evidence="2 7" id="KW-0863">Zinc-finger</keyword>
<evidence type="ECO:0000256" key="7">
    <source>
        <dbReference type="PROSITE-ProRule" id="PRU00723"/>
    </source>
</evidence>
<dbReference type="OMA" id="FEMMEHC"/>
<dbReference type="GO" id="GO:0003677">
    <property type="term" value="F:DNA binding"/>
    <property type="evidence" value="ECO:0007669"/>
    <property type="project" value="UniProtKB-KW"/>
</dbReference>
<dbReference type="Gene3D" id="4.10.1000.10">
    <property type="entry name" value="Zinc finger, CCCH-type"/>
    <property type="match status" value="1"/>
</dbReference>
<keyword evidence="3 7" id="KW-0862">Zinc</keyword>
<evidence type="ECO:0000313" key="11">
    <source>
        <dbReference type="EnsemblPlants" id="OPUNC03G15530.1"/>
    </source>
</evidence>
<dbReference type="GO" id="GO:0003723">
    <property type="term" value="F:RNA binding"/>
    <property type="evidence" value="ECO:0007669"/>
    <property type="project" value="UniProtKB-UniRule"/>
</dbReference>
<keyword evidence="12" id="KW-1185">Reference proteome</keyword>
<evidence type="ECO:0000256" key="8">
    <source>
        <dbReference type="SAM" id="MobiDB-lite"/>
    </source>
</evidence>
<feature type="compositionally biased region" description="Polar residues" evidence="8">
    <location>
        <begin position="399"/>
        <end position="421"/>
    </location>
</feature>
<dbReference type="HOGENOM" id="CLU_028778_0_0_1"/>
<evidence type="ECO:0000256" key="4">
    <source>
        <dbReference type="ARBA" id="ARBA00022884"/>
    </source>
</evidence>
<evidence type="ECO:0000259" key="9">
    <source>
        <dbReference type="PROSITE" id="PS50102"/>
    </source>
</evidence>
<evidence type="ECO:0008006" key="13">
    <source>
        <dbReference type="Google" id="ProtNLM"/>
    </source>
</evidence>
<dbReference type="Proteomes" id="UP000026962">
    <property type="component" value="Chromosome 3"/>
</dbReference>
<evidence type="ECO:0000313" key="12">
    <source>
        <dbReference type="Proteomes" id="UP000026962"/>
    </source>
</evidence>
<dbReference type="CDD" id="cd12458">
    <property type="entry name" value="RRM_AtC3H46_like"/>
    <property type="match status" value="1"/>
</dbReference>
<evidence type="ECO:0000259" key="10">
    <source>
        <dbReference type="PROSITE" id="PS50103"/>
    </source>
</evidence>
<proteinExistence type="predicted"/>
<dbReference type="InterPro" id="IPR056276">
    <property type="entry name" value="AtC3H46-like_PABC-like"/>
</dbReference>
<name>A0A0E0KD92_ORYPU</name>
<dbReference type="InterPro" id="IPR035979">
    <property type="entry name" value="RBD_domain_sf"/>
</dbReference>
<evidence type="ECO:0000256" key="6">
    <source>
        <dbReference type="PROSITE-ProRule" id="PRU00176"/>
    </source>
</evidence>
<protein>
    <recommendedName>
        <fullName evidence="13">C3H1-type domain-containing protein</fullName>
    </recommendedName>
</protein>
<dbReference type="Pfam" id="PF00642">
    <property type="entry name" value="zf-CCCH"/>
    <property type="match status" value="1"/>
</dbReference>
<dbReference type="PROSITE" id="PS50102">
    <property type="entry name" value="RRM"/>
    <property type="match status" value="1"/>
</dbReference>
<dbReference type="InterPro" id="IPR000504">
    <property type="entry name" value="RRM_dom"/>
</dbReference>
<dbReference type="Pfam" id="PF00076">
    <property type="entry name" value="RRM_1"/>
    <property type="match status" value="1"/>
</dbReference>
<sequence>MDAYEATKVVFSRIQALDPDHAAKIMGLLLIQDHGDKEMIRLAFGPEALLHSVMAQARKELALLPPPASSPTLYLGGDGFGWKPCLYYARGFCKNGSSCRFVHGGLSDDAAAALAGAAMDAATAEQQQCQDFLRSKSQRLGPAAFPFTPTGSLPASPSATSKCLSLLLQQQHNDNQRAAAAALMLGGGDELHKFMGRPRLDRVDFASMMNPGSRQIYLTFPADSTFREEDVSNYFSIYGPVHDVRIPYQQKRMFGFVTFVYPETVKLILAKGNPHFICDARVLVKPYKEKGKVPDKYRKQQQGDFCCMSPTGLDARDPFDFHQLGARMLQHSNSANELMLRRKLEEQQQAVELQQAIDLHSRRLIGLQLLDVKSSAAAHAAETATMSLPTPIANAFTSGQPGATTIVESPHSSNGQLTASCGSPPEGKVVKGGNKVDSDSEVTRNANSDQSGEHNLPDSPFASSTKSTSFSTATAAADTAGEGDFATGSSCNVAGSAVSGANHLRPPTLDIPSPRTCFFPMPRNT</sequence>
<keyword evidence="5" id="KW-0238">DNA-binding</keyword>
<feature type="domain" description="RRM" evidence="9">
    <location>
        <begin position="214"/>
        <end position="290"/>
    </location>
</feature>
<feature type="zinc finger region" description="C3H1-type" evidence="7">
    <location>
        <begin position="79"/>
        <end position="106"/>
    </location>
</feature>
<dbReference type="SMART" id="SM00356">
    <property type="entry name" value="ZnF_C3H1"/>
    <property type="match status" value="1"/>
</dbReference>
<dbReference type="InterPro" id="IPR034365">
    <property type="entry name" value="AtC3H46-like_RRM"/>
</dbReference>
<accession>A0A0E0KD92</accession>
<feature type="domain" description="C3H1-type" evidence="10">
    <location>
        <begin position="79"/>
        <end position="106"/>
    </location>
</feature>
<dbReference type="GO" id="GO:0008270">
    <property type="term" value="F:zinc ion binding"/>
    <property type="evidence" value="ECO:0007669"/>
    <property type="project" value="UniProtKB-KW"/>
</dbReference>
<feature type="region of interest" description="Disordered" evidence="8">
    <location>
        <begin position="399"/>
        <end position="467"/>
    </location>
</feature>